<dbReference type="Proteomes" id="UP000633278">
    <property type="component" value="Unassembled WGS sequence"/>
</dbReference>
<protein>
    <recommendedName>
        <fullName evidence="1">GSCFA domain-containing protein</fullName>
    </recommendedName>
</protein>
<comment type="caution">
    <text evidence="2">The sequence shown here is derived from an EMBL/GenBank/DDBJ whole genome shotgun (WGS) entry which is preliminary data.</text>
</comment>
<feature type="domain" description="GSCFA" evidence="1">
    <location>
        <begin position="23"/>
        <end position="258"/>
    </location>
</feature>
<dbReference type="EMBL" id="BMJW01000001">
    <property type="protein sequence ID" value="GGG91113.1"/>
    <property type="molecule type" value="Genomic_DNA"/>
</dbReference>
<proteinExistence type="predicted"/>
<dbReference type="Gene3D" id="3.40.50.1110">
    <property type="entry name" value="SGNH hydrolase"/>
    <property type="match status" value="1"/>
</dbReference>
<dbReference type="Pfam" id="PF08885">
    <property type="entry name" value="GSCFA"/>
    <property type="match status" value="1"/>
</dbReference>
<accession>A0A917HVS6</accession>
<evidence type="ECO:0000313" key="3">
    <source>
        <dbReference type="Proteomes" id="UP000633278"/>
    </source>
</evidence>
<name>A0A917HVS6_9FLAO</name>
<dbReference type="RefSeq" id="WP_188597651.1">
    <property type="nucleotide sequence ID" value="NZ_BMJW01000001.1"/>
</dbReference>
<reference evidence="2" key="1">
    <citation type="journal article" date="2014" name="Int. J. Syst. Evol. Microbiol.">
        <title>Complete genome sequence of Corynebacterium casei LMG S-19264T (=DSM 44701T), isolated from a smear-ripened cheese.</title>
        <authorList>
            <consortium name="US DOE Joint Genome Institute (JGI-PGF)"/>
            <person name="Walter F."/>
            <person name="Albersmeier A."/>
            <person name="Kalinowski J."/>
            <person name="Ruckert C."/>
        </authorList>
    </citation>
    <scope>NUCLEOTIDE SEQUENCE</scope>
    <source>
        <strain evidence="2">CGMCC 1.15763</strain>
    </source>
</reference>
<dbReference type="InterPro" id="IPR014982">
    <property type="entry name" value="GSCFA"/>
</dbReference>
<dbReference type="AlphaFoldDB" id="A0A917HVS6"/>
<gene>
    <name evidence="2" type="ORF">GCM10011416_04580</name>
</gene>
<dbReference type="SUPFAM" id="SSF52266">
    <property type="entry name" value="SGNH hydrolase"/>
    <property type="match status" value="1"/>
</dbReference>
<dbReference type="InterPro" id="IPR036514">
    <property type="entry name" value="SGNH_hydro_sf"/>
</dbReference>
<sequence length="316" mass="36920">MKLQTTLRLKKEPLNTIDYSATILMLGSCFSENIGKKLTYFKFQTKVNPFGILFHPQAIETFITHSINNKKYTEEDLFFYQERWHSFDAHSSFSNPDKSALLENLNTAIQNTHKDLREASHLVLTLGTAWVYRHVADDQIVANCHKVEQKKFLKELLSPIEIEQSLEAIIALIKSINPTITILLTISPVRHLKDGFIENTQSKSHLIAAVHNVTAPNNKVYYFPSYELMMDELRDYRFYSEDLVHPNKTAIDYIWEKFCTTWMASDTENTMKIIDGIQRDLAHRPFYEQSEQHQQFLKKLAAKKERILKEFPNIQF</sequence>
<evidence type="ECO:0000259" key="1">
    <source>
        <dbReference type="Pfam" id="PF08885"/>
    </source>
</evidence>
<evidence type="ECO:0000313" key="2">
    <source>
        <dbReference type="EMBL" id="GGG91113.1"/>
    </source>
</evidence>
<keyword evidence="3" id="KW-1185">Reference proteome</keyword>
<dbReference type="GO" id="GO:0016788">
    <property type="term" value="F:hydrolase activity, acting on ester bonds"/>
    <property type="evidence" value="ECO:0007669"/>
    <property type="project" value="UniProtKB-ARBA"/>
</dbReference>
<organism evidence="2 3">
    <name type="scientific">Polaribacter pacificus</name>
    <dbReference type="NCBI Taxonomy" id="1775173"/>
    <lineage>
        <taxon>Bacteria</taxon>
        <taxon>Pseudomonadati</taxon>
        <taxon>Bacteroidota</taxon>
        <taxon>Flavobacteriia</taxon>
        <taxon>Flavobacteriales</taxon>
        <taxon>Flavobacteriaceae</taxon>
    </lineage>
</organism>
<reference evidence="2" key="2">
    <citation type="submission" date="2020-09" db="EMBL/GenBank/DDBJ databases">
        <authorList>
            <person name="Sun Q."/>
            <person name="Zhou Y."/>
        </authorList>
    </citation>
    <scope>NUCLEOTIDE SEQUENCE</scope>
    <source>
        <strain evidence="2">CGMCC 1.15763</strain>
    </source>
</reference>
<dbReference type="PROSITE" id="PS51257">
    <property type="entry name" value="PROKAR_LIPOPROTEIN"/>
    <property type="match status" value="1"/>
</dbReference>
<dbReference type="CDD" id="cd00229">
    <property type="entry name" value="SGNH_hydrolase"/>
    <property type="match status" value="1"/>
</dbReference>